<keyword evidence="6" id="KW-0808">Transferase</keyword>
<sequence length="312" mass="36366">MKLLKYFKLEDLDMQSMKSHMSNIVTVILKRSIGVSSWLMSFRYLNRIPWNTLLLCIFLICIVNAFSAILDTVFNGPASLSELVQHIGVRVSESAQRLPKQGRLLCFVITSPKFYATRTLAVNETWLPRCDHGQFFSKIEMDPTMPHSTVLRKIPDDYKFLFQKTLTSFHYAFTEISDKFDWYFKADDDTYVVMEHMYKYLATLDPSKPYYLGYMLKPHLYPYSNDGGSSFVLSRAAVKIFLEKALFDRAICPVDKNEDRGINKCLRNIGIFPHDTRTHEGQHRFNKYGPNEIFLDTINNNHLYNRTVKTTK</sequence>
<comment type="similarity">
    <text evidence="3">Belongs to the glycosyltransferase 31 family. Beta3-Gal-T subfamily.</text>
</comment>
<keyword evidence="5" id="KW-0328">Glycosyltransferase</keyword>
<evidence type="ECO:0000256" key="11">
    <source>
        <dbReference type="ARBA" id="ARBA00023136"/>
    </source>
</evidence>
<organism evidence="14 15">
    <name type="scientific">Dictyocaulus viviparus</name>
    <name type="common">Bovine lungworm</name>
    <dbReference type="NCBI Taxonomy" id="29172"/>
    <lineage>
        <taxon>Eukaryota</taxon>
        <taxon>Metazoa</taxon>
        <taxon>Ecdysozoa</taxon>
        <taxon>Nematoda</taxon>
        <taxon>Chromadorea</taxon>
        <taxon>Rhabditida</taxon>
        <taxon>Rhabditina</taxon>
        <taxon>Rhabditomorpha</taxon>
        <taxon>Strongyloidea</taxon>
        <taxon>Metastrongylidae</taxon>
        <taxon>Dictyocaulus</taxon>
    </lineage>
</organism>
<evidence type="ECO:0000313" key="15">
    <source>
        <dbReference type="Proteomes" id="UP000053766"/>
    </source>
</evidence>
<evidence type="ECO:0000256" key="12">
    <source>
        <dbReference type="SAM" id="Phobius"/>
    </source>
</evidence>
<evidence type="ECO:0000256" key="8">
    <source>
        <dbReference type="ARBA" id="ARBA00022741"/>
    </source>
</evidence>
<evidence type="ECO:0000256" key="1">
    <source>
        <dbReference type="ARBA" id="ARBA00004606"/>
    </source>
</evidence>
<evidence type="ECO:0000256" key="2">
    <source>
        <dbReference type="ARBA" id="ARBA00004922"/>
    </source>
</evidence>
<dbReference type="GO" id="GO:0016263">
    <property type="term" value="F:glycoprotein-N-acetylgalactosamine 3-beta-galactosyltransferase activity"/>
    <property type="evidence" value="ECO:0007669"/>
    <property type="project" value="UniProtKB-EC"/>
</dbReference>
<accession>A0A0D8XD50</accession>
<dbReference type="InterPro" id="IPR003378">
    <property type="entry name" value="Fringe-like_glycosylTrfase"/>
</dbReference>
<dbReference type="GO" id="GO:0016020">
    <property type="term" value="C:membrane"/>
    <property type="evidence" value="ECO:0007669"/>
    <property type="project" value="UniProtKB-SubCell"/>
</dbReference>
<dbReference type="Gene3D" id="3.90.550.50">
    <property type="match status" value="1"/>
</dbReference>
<dbReference type="Proteomes" id="UP000053766">
    <property type="component" value="Unassembled WGS sequence"/>
</dbReference>
<dbReference type="STRING" id="29172.A0A0D8XD50"/>
<reference evidence="14 15" key="1">
    <citation type="submission" date="2013-11" db="EMBL/GenBank/DDBJ databases">
        <title>Draft genome of the bovine lungworm Dictyocaulus viviparus.</title>
        <authorList>
            <person name="Mitreva M."/>
        </authorList>
    </citation>
    <scope>NUCLEOTIDE SEQUENCE [LARGE SCALE GENOMIC DNA]</scope>
    <source>
        <strain evidence="14 15">HannoverDv2000</strain>
    </source>
</reference>
<dbReference type="GO" id="GO:0000166">
    <property type="term" value="F:nucleotide binding"/>
    <property type="evidence" value="ECO:0007669"/>
    <property type="project" value="UniProtKB-KW"/>
</dbReference>
<dbReference type="EMBL" id="KN716653">
    <property type="protein sequence ID" value="KJH42543.1"/>
    <property type="molecule type" value="Genomic_DNA"/>
</dbReference>
<comment type="subcellular location">
    <subcellularLocation>
        <location evidence="1">Membrane</location>
        <topology evidence="1">Single-pass type II membrane protein</topology>
    </subcellularLocation>
</comment>
<evidence type="ECO:0000256" key="7">
    <source>
        <dbReference type="ARBA" id="ARBA00022692"/>
    </source>
</evidence>
<dbReference type="AlphaFoldDB" id="A0A0D8XD50"/>
<keyword evidence="9" id="KW-0735">Signal-anchor</keyword>
<dbReference type="PANTHER" id="PTHR23033:SF12">
    <property type="entry name" value="GLYCOPROTEIN-N-ACETYLGALACTOSAMINE 3-BETA-GALACTOSYLTRANSFERASE 1-RELATED"/>
    <property type="match status" value="1"/>
</dbReference>
<dbReference type="PANTHER" id="PTHR23033">
    <property type="entry name" value="BETA1,3-GALACTOSYLTRANSFERASE"/>
    <property type="match status" value="1"/>
</dbReference>
<keyword evidence="11 12" id="KW-0472">Membrane</keyword>
<dbReference type="Pfam" id="PF02434">
    <property type="entry name" value="Fringe"/>
    <property type="match status" value="1"/>
</dbReference>
<keyword evidence="8" id="KW-0547">Nucleotide-binding</keyword>
<dbReference type="InterPro" id="IPR026050">
    <property type="entry name" value="C1GALT1/C1GALT1_chp1"/>
</dbReference>
<dbReference type="OrthoDB" id="414175at2759"/>
<feature type="domain" description="Fringe-like glycosyltransferase" evidence="13">
    <location>
        <begin position="107"/>
        <end position="235"/>
    </location>
</feature>
<evidence type="ECO:0000256" key="4">
    <source>
        <dbReference type="ARBA" id="ARBA00012557"/>
    </source>
</evidence>
<evidence type="ECO:0000313" key="14">
    <source>
        <dbReference type="EMBL" id="KJH42543.1"/>
    </source>
</evidence>
<gene>
    <name evidence="14" type="ORF">DICVIV_11466</name>
</gene>
<dbReference type="EC" id="2.4.1.122" evidence="4"/>
<feature type="transmembrane region" description="Helical" evidence="12">
    <location>
        <begin position="52"/>
        <end position="70"/>
    </location>
</feature>
<keyword evidence="15" id="KW-1185">Reference proteome</keyword>
<evidence type="ECO:0000259" key="13">
    <source>
        <dbReference type="Pfam" id="PF02434"/>
    </source>
</evidence>
<evidence type="ECO:0000256" key="9">
    <source>
        <dbReference type="ARBA" id="ARBA00022968"/>
    </source>
</evidence>
<name>A0A0D8XD50_DICVI</name>
<protein>
    <recommendedName>
        <fullName evidence="4">N-acetylgalactosaminide beta-1,3-galactosyltransferase</fullName>
        <ecNumber evidence="4">2.4.1.122</ecNumber>
    </recommendedName>
</protein>
<comment type="pathway">
    <text evidence="2">Protein modification; protein glycosylation.</text>
</comment>
<evidence type="ECO:0000256" key="3">
    <source>
        <dbReference type="ARBA" id="ARBA00006462"/>
    </source>
</evidence>
<evidence type="ECO:0000256" key="5">
    <source>
        <dbReference type="ARBA" id="ARBA00022676"/>
    </source>
</evidence>
<evidence type="ECO:0000256" key="10">
    <source>
        <dbReference type="ARBA" id="ARBA00022989"/>
    </source>
</evidence>
<proteinExistence type="inferred from homology"/>
<keyword evidence="10 12" id="KW-1133">Transmembrane helix</keyword>
<keyword evidence="7 12" id="KW-0812">Transmembrane</keyword>
<evidence type="ECO:0000256" key="6">
    <source>
        <dbReference type="ARBA" id="ARBA00022679"/>
    </source>
</evidence>
<reference evidence="15" key="2">
    <citation type="journal article" date="2016" name="Sci. Rep.">
        <title>Dictyocaulus viviparus genome, variome and transcriptome elucidate lungworm biology and support future intervention.</title>
        <authorList>
            <person name="McNulty S.N."/>
            <person name="Strube C."/>
            <person name="Rosa B.A."/>
            <person name="Martin J.C."/>
            <person name="Tyagi R."/>
            <person name="Choi Y.J."/>
            <person name="Wang Q."/>
            <person name="Hallsworth Pepin K."/>
            <person name="Zhang X."/>
            <person name="Ozersky P."/>
            <person name="Wilson R.K."/>
            <person name="Sternberg P.W."/>
            <person name="Gasser R.B."/>
            <person name="Mitreva M."/>
        </authorList>
    </citation>
    <scope>NUCLEOTIDE SEQUENCE [LARGE SCALE GENOMIC DNA]</scope>
    <source>
        <strain evidence="15">HannoverDv2000</strain>
    </source>
</reference>